<evidence type="ECO:0000256" key="5">
    <source>
        <dbReference type="ARBA" id="ARBA00023306"/>
    </source>
</evidence>
<dbReference type="InterPro" id="IPR024789">
    <property type="entry name" value="APC4"/>
</dbReference>
<evidence type="ECO:0000256" key="6">
    <source>
        <dbReference type="SAM" id="MobiDB-lite"/>
    </source>
</evidence>
<evidence type="ECO:0000256" key="3">
    <source>
        <dbReference type="ARBA" id="ARBA00022776"/>
    </source>
</evidence>
<dbReference type="Proteomes" id="UP000246740">
    <property type="component" value="Unassembled WGS sequence"/>
</dbReference>
<feature type="non-terminal residue" evidence="8">
    <location>
        <position position="953"/>
    </location>
</feature>
<gene>
    <name evidence="8" type="ORF">BCV70DRAFT_198147</name>
</gene>
<dbReference type="PANTHER" id="PTHR13260">
    <property type="entry name" value="ANAPHASE PROMOTING COMPLEX SUBUNIT 4 APC4"/>
    <property type="match status" value="1"/>
</dbReference>
<dbReference type="AlphaFoldDB" id="A0A317XVD3"/>
<keyword evidence="3" id="KW-0498">Mitosis</keyword>
<dbReference type="STRING" id="1882483.A0A317XVD3"/>
<accession>A0A317XVD3</accession>
<evidence type="ECO:0000313" key="9">
    <source>
        <dbReference type="Proteomes" id="UP000246740"/>
    </source>
</evidence>
<feature type="compositionally biased region" description="Low complexity" evidence="6">
    <location>
        <begin position="20"/>
        <end position="29"/>
    </location>
</feature>
<keyword evidence="2" id="KW-0132">Cell division</keyword>
<dbReference type="Pfam" id="PF12896">
    <property type="entry name" value="ANAPC4"/>
    <property type="match status" value="1"/>
</dbReference>
<dbReference type="EMBL" id="KZ819189">
    <property type="protein sequence ID" value="PWZ01868.1"/>
    <property type="molecule type" value="Genomic_DNA"/>
</dbReference>
<feature type="region of interest" description="Disordered" evidence="6">
    <location>
        <begin position="17"/>
        <end position="40"/>
    </location>
</feature>
<dbReference type="GO" id="GO:0034399">
    <property type="term" value="C:nuclear periphery"/>
    <property type="evidence" value="ECO:0007669"/>
    <property type="project" value="TreeGrafter"/>
</dbReference>
<evidence type="ECO:0000313" key="8">
    <source>
        <dbReference type="EMBL" id="PWZ01868.1"/>
    </source>
</evidence>
<name>A0A317XVD3_9BASI</name>
<reference evidence="8 9" key="1">
    <citation type="journal article" date="2018" name="Mol. Biol. Evol.">
        <title>Broad Genomic Sampling Reveals a Smut Pathogenic Ancestry of the Fungal Clade Ustilaginomycotina.</title>
        <authorList>
            <person name="Kijpornyongpan T."/>
            <person name="Mondo S.J."/>
            <person name="Barry K."/>
            <person name="Sandor L."/>
            <person name="Lee J."/>
            <person name="Lipzen A."/>
            <person name="Pangilinan J."/>
            <person name="LaButti K."/>
            <person name="Hainaut M."/>
            <person name="Henrissat B."/>
            <person name="Grigoriev I.V."/>
            <person name="Spatafora J.W."/>
            <person name="Aime M.C."/>
        </authorList>
    </citation>
    <scope>NUCLEOTIDE SEQUENCE [LARGE SCALE GENOMIC DNA]</scope>
    <source>
        <strain evidence="8 9">MCA 3645</strain>
    </source>
</reference>
<organism evidence="8 9">
    <name type="scientific">Testicularia cyperi</name>
    <dbReference type="NCBI Taxonomy" id="1882483"/>
    <lineage>
        <taxon>Eukaryota</taxon>
        <taxon>Fungi</taxon>
        <taxon>Dikarya</taxon>
        <taxon>Basidiomycota</taxon>
        <taxon>Ustilaginomycotina</taxon>
        <taxon>Ustilaginomycetes</taxon>
        <taxon>Ustilaginales</taxon>
        <taxon>Anthracoideaceae</taxon>
        <taxon>Testicularia</taxon>
    </lineage>
</organism>
<evidence type="ECO:0000256" key="1">
    <source>
        <dbReference type="ARBA" id="ARBA00016067"/>
    </source>
</evidence>
<dbReference type="PANTHER" id="PTHR13260:SF0">
    <property type="entry name" value="ANAPHASE-PROMOTING COMPLEX SUBUNIT 4"/>
    <property type="match status" value="1"/>
</dbReference>
<dbReference type="GO" id="GO:0051301">
    <property type="term" value="P:cell division"/>
    <property type="evidence" value="ECO:0007669"/>
    <property type="project" value="UniProtKB-KW"/>
</dbReference>
<dbReference type="GO" id="GO:0005680">
    <property type="term" value="C:anaphase-promoting complex"/>
    <property type="evidence" value="ECO:0007669"/>
    <property type="project" value="InterPro"/>
</dbReference>
<dbReference type="InParanoid" id="A0A317XVD3"/>
<dbReference type="OrthoDB" id="10259843at2759"/>
<proteinExistence type="predicted"/>
<dbReference type="GO" id="GO:0031145">
    <property type="term" value="P:anaphase-promoting complex-dependent catabolic process"/>
    <property type="evidence" value="ECO:0007669"/>
    <property type="project" value="InterPro"/>
</dbReference>
<dbReference type="GO" id="GO:0070979">
    <property type="term" value="P:protein K11-linked ubiquitination"/>
    <property type="evidence" value="ECO:0007669"/>
    <property type="project" value="TreeGrafter"/>
</dbReference>
<keyword evidence="4" id="KW-0833">Ubl conjugation pathway</keyword>
<evidence type="ECO:0000256" key="2">
    <source>
        <dbReference type="ARBA" id="ARBA00022618"/>
    </source>
</evidence>
<keyword evidence="5" id="KW-0131">Cell cycle</keyword>
<feature type="domain" description="Anaphase-promoting complex subunit 4 long" evidence="7">
    <location>
        <begin position="393"/>
        <end position="575"/>
    </location>
</feature>
<dbReference type="InterPro" id="IPR024790">
    <property type="entry name" value="APC4_long_dom"/>
</dbReference>
<protein>
    <recommendedName>
        <fullName evidence="1">Anaphase-promoting complex subunit 4</fullName>
    </recommendedName>
</protein>
<evidence type="ECO:0000259" key="7">
    <source>
        <dbReference type="Pfam" id="PF12896"/>
    </source>
</evidence>
<evidence type="ECO:0000256" key="4">
    <source>
        <dbReference type="ARBA" id="ARBA00022786"/>
    </source>
</evidence>
<keyword evidence="9" id="KW-1185">Reference proteome</keyword>
<sequence>MSAAQFALVQRMLARQRGGAASSSSSSAANGPPEPKRGPQIHLTLWRMGDHSSIAWTVPLSLDKLMDPSDSSSTEHENEDLILQDIHWSPQGDRFAVLLSLRRTASASTSTSTAGRTADFVRVYSVHDGTVLSTCRLGDVHPLDLQAATSRIKKAKKLEWTSIDDLCRSPHDSTHYTTCSSECLLRKLQPLPLLPPQDKFASASSQGNLMPHQLRMMRMSGQKPPVGFRYPSTLALEGTGPLANLPRLTPKPTEIGLLGHEAVSADQLEFSADGSGAEARDSSAFSLPLSSVLLVTDSSSAQTDIVLDGTVHIGRVQAAGLGENATSPASSSSSSAPLALPNDLASLTSLRMSAIAPAHLQISKLPFGPPRPDQVYGPLKTRQRTALYTRISHLLGFYLGYALDTAAALRQIYSTDLTEKVTSEWRKQMLELEGKYGTDMQYELICVLLTGRAAPAAEQLLLADLTEGVLSRLEQQAQTAFHSIKRLLASSLRPALERCLICLQDLLGLASFFESPASFKPKPETGLAGETRLQSLVTQIQTALLSTLNLAEEVHAEALQTQEFYRWCRVERERQERIKQDQDEPRLAITYDVYTVARYIERGFENVTMTTMLAKSPTASSSSPITAASLWGKQDISDERNQDSVDSFQAVLARAQAFLGTASPTTPVEPSAVSETEASDFSTSNAVNLVDTLEQVSRSTGEVMRSLLVEAIHTPSSSTEDEEFDVAAAEAGAGEMTLTVPARSSAVVSTVSADLQGSEGDSRDRLIRSHMSFSEDDGLVAVCNKTLSASTDEHSLFSSSVVTIYRCSSAASNQLATARFSIATDSSSVARVMDLAFFGSSELLLLVKLGVSESEEKGEGENFILGIAIEDLDFLPISRASTSQAVQSVKASRCSQLEPSLEPDCIAVNLSKQTVTVLADSGKRILYLDLATDPAAEHDDQDDNGEDMHEEMH</sequence>